<protein>
    <submittedName>
        <fullName evidence="1">DUF885 domain-containing protein</fullName>
    </submittedName>
</protein>
<sequence>MKRLLPLLMMLIFSVTACKEKTSKEVYSDQNESFESFKDEFLLELWKQNPSWASWAGLHEYDSILNTFSLENRQKLLTSNKEIASKLQTFELTKLDDGNKIDYHLIDNFIESEVWYLNEFKSYEWNASNYNIADRVWTIMNGNYADLDTRLDILSTLLVKVPSFYQSGIDNLKNPTMEHLELGLIQNKGALEVLDDGLLDSISNSSLSDKRKDLLKLRVNESKDAITNYISTLEKLKLEFDSSSASSPRIGKALFTKKYELEVNSNYTAEEIYNKALKEKEALHQQMIVISDTLWNNYLVDIEKPTDKIAMVKMLIDKIAEKHVSRENFFEEINRQIPILSAFVKDHDLLTQDPSKPLVVRETPPYMRGGGAGASVSSPGPYEKGKNTYYNVTPLDDYSDEEAESYLREYNHYILQILNIHEAIPGHYTQLVYGNESPSIIKSILQNGAMIEGWANYAEIMMLEEGYNNSPEMWLMRNKWHLRGVTNTILDYSYHVLNLEKEEAMKLMIKDAFQEKTEAENKWRRVTLSSVQLSSYFTGFSQIYELRDEIKGIKGDSFNLKEFHEQFLSYGNAPVKHIRELMLK</sequence>
<keyword evidence="2" id="KW-1185">Reference proteome</keyword>
<evidence type="ECO:0000313" key="1">
    <source>
        <dbReference type="EMBL" id="MBU2950017.1"/>
    </source>
</evidence>
<gene>
    <name evidence="1" type="ORF">KO493_04825</name>
</gene>
<evidence type="ECO:0000313" key="2">
    <source>
        <dbReference type="Proteomes" id="UP001647509"/>
    </source>
</evidence>
<organism evidence="1 2">
    <name type="scientific">Pseudotamlana agarivorans</name>
    <dbReference type="NCBI Taxonomy" id="481183"/>
    <lineage>
        <taxon>Bacteria</taxon>
        <taxon>Pseudomonadati</taxon>
        <taxon>Bacteroidota</taxon>
        <taxon>Flavobacteriia</taxon>
        <taxon>Flavobacteriales</taxon>
        <taxon>Flavobacteriaceae</taxon>
        <taxon>Pseudotamlana</taxon>
    </lineage>
</organism>
<accession>A0ACC5U6S1</accession>
<name>A0ACC5U6S1_9FLAO</name>
<comment type="caution">
    <text evidence="1">The sequence shown here is derived from an EMBL/GenBank/DDBJ whole genome shotgun (WGS) entry which is preliminary data.</text>
</comment>
<proteinExistence type="predicted"/>
<dbReference type="EMBL" id="JAHKPD010000009">
    <property type="protein sequence ID" value="MBU2950017.1"/>
    <property type="molecule type" value="Genomic_DNA"/>
</dbReference>
<reference evidence="1" key="1">
    <citation type="submission" date="2021-05" db="EMBL/GenBank/DDBJ databases">
        <title>Draft genomes of bacteria isolated from model marine particles.</title>
        <authorList>
            <person name="Datta M.S."/>
            <person name="Schwartzman J.A."/>
            <person name="Enke T.N."/>
            <person name="Saavedra J."/>
            <person name="Cermak N."/>
            <person name="Cordero O.X."/>
        </authorList>
    </citation>
    <scope>NUCLEOTIDE SEQUENCE</scope>
    <source>
        <strain evidence="1">I2M19</strain>
    </source>
</reference>
<dbReference type="Proteomes" id="UP001647509">
    <property type="component" value="Unassembled WGS sequence"/>
</dbReference>